<name>A0A7K1TIA8_9BACT</name>
<dbReference type="AlphaFoldDB" id="A0A7K1TIA8"/>
<dbReference type="EMBL" id="WQKZ01000004">
    <property type="protein sequence ID" value="MVN78102.1"/>
    <property type="molecule type" value="Genomic_DNA"/>
</dbReference>
<protein>
    <submittedName>
        <fullName evidence="1">Uncharacterized protein</fullName>
    </submittedName>
</protein>
<evidence type="ECO:0000313" key="2">
    <source>
        <dbReference type="Proteomes" id="UP000441336"/>
    </source>
</evidence>
<evidence type="ECO:0000313" key="1">
    <source>
        <dbReference type="EMBL" id="MVN78102.1"/>
    </source>
</evidence>
<comment type="caution">
    <text evidence="1">The sequence shown here is derived from an EMBL/GenBank/DDBJ whole genome shotgun (WGS) entry which is preliminary data.</text>
</comment>
<dbReference type="Proteomes" id="UP000441336">
    <property type="component" value="Unassembled WGS sequence"/>
</dbReference>
<sequence length="84" mass="9458">MTLDTFRLLSPDVQLHWVFEKGTFLANRWEGAGGVNLYHLADEGRGLFVEVSIDEERGQAVVLLSFRSSVPLEDYAHGVRLPEV</sequence>
<gene>
    <name evidence="1" type="ORF">GO988_17370</name>
</gene>
<proteinExistence type="predicted"/>
<dbReference type="RefSeq" id="WP_157567863.1">
    <property type="nucleotide sequence ID" value="NZ_WQKZ01000004.1"/>
</dbReference>
<accession>A0A7K1TIA8</accession>
<reference evidence="1 2" key="1">
    <citation type="submission" date="2019-12" db="EMBL/GenBank/DDBJ databases">
        <title>Hymenobacter sp. HMF4947 Genome sequencing and assembly.</title>
        <authorList>
            <person name="Kang H."/>
            <person name="Cha I."/>
            <person name="Kim H."/>
            <person name="Joh K."/>
        </authorList>
    </citation>
    <scope>NUCLEOTIDE SEQUENCE [LARGE SCALE GENOMIC DNA]</scope>
    <source>
        <strain evidence="1 2">HMF4947</strain>
    </source>
</reference>
<organism evidence="1 2">
    <name type="scientific">Hymenobacter ginkgonis</name>
    <dbReference type="NCBI Taxonomy" id="2682976"/>
    <lineage>
        <taxon>Bacteria</taxon>
        <taxon>Pseudomonadati</taxon>
        <taxon>Bacteroidota</taxon>
        <taxon>Cytophagia</taxon>
        <taxon>Cytophagales</taxon>
        <taxon>Hymenobacteraceae</taxon>
        <taxon>Hymenobacter</taxon>
    </lineage>
</organism>
<keyword evidence="2" id="KW-1185">Reference proteome</keyword>